<evidence type="ECO:0008006" key="2">
    <source>
        <dbReference type="Google" id="ProtNLM"/>
    </source>
</evidence>
<organism evidence="1">
    <name type="scientific">hydrothermal vent metagenome</name>
    <dbReference type="NCBI Taxonomy" id="652676"/>
    <lineage>
        <taxon>unclassified sequences</taxon>
        <taxon>metagenomes</taxon>
        <taxon>ecological metagenomes</taxon>
    </lineage>
</organism>
<name>A0A1W1BBQ5_9ZZZZ</name>
<dbReference type="AlphaFoldDB" id="A0A1W1BBQ5"/>
<reference evidence="1" key="1">
    <citation type="submission" date="2016-10" db="EMBL/GenBank/DDBJ databases">
        <authorList>
            <person name="de Groot N.N."/>
        </authorList>
    </citation>
    <scope>NUCLEOTIDE SEQUENCE</scope>
</reference>
<dbReference type="EMBL" id="FPHH01000003">
    <property type="protein sequence ID" value="SFV50913.1"/>
    <property type="molecule type" value="Genomic_DNA"/>
</dbReference>
<accession>A0A1W1BBQ5</accession>
<gene>
    <name evidence="1" type="ORF">MNB_SM-5-96</name>
</gene>
<proteinExistence type="predicted"/>
<protein>
    <recommendedName>
        <fullName evidence="2">FlgN protein</fullName>
    </recommendedName>
</protein>
<sequence length="142" mass="16295">MLTHHLQNTLSDLDDLILITQSDIDDIKVAQHDPQFERLSIKEEKIKSFEAKKAMIDYEISSLITNNPNTELSQLLNEEQHQLLEELKSKLSALHSVNKEYAKLVVVVSNLYNTFLERLVPTEMDGYNKVASKDSTILQVRV</sequence>
<evidence type="ECO:0000313" key="1">
    <source>
        <dbReference type="EMBL" id="SFV50913.1"/>
    </source>
</evidence>